<dbReference type="InterPro" id="IPR012001">
    <property type="entry name" value="Thiamin_PyroP_enz_TPP-bd_dom"/>
</dbReference>
<dbReference type="SUPFAM" id="SSF52467">
    <property type="entry name" value="DHS-like NAD/FAD-binding domain"/>
    <property type="match status" value="1"/>
</dbReference>
<dbReference type="Proteomes" id="UP000297385">
    <property type="component" value="Unassembled WGS sequence"/>
</dbReference>
<dbReference type="Pfam" id="PF00205">
    <property type="entry name" value="TPP_enzyme_M"/>
    <property type="match status" value="1"/>
</dbReference>
<dbReference type="CDD" id="cd00568">
    <property type="entry name" value="TPP_enzymes"/>
    <property type="match status" value="1"/>
</dbReference>
<evidence type="ECO:0000256" key="2">
    <source>
        <dbReference type="ARBA" id="ARBA00023052"/>
    </source>
</evidence>
<dbReference type="GO" id="GO:0005948">
    <property type="term" value="C:acetolactate synthase complex"/>
    <property type="evidence" value="ECO:0007669"/>
    <property type="project" value="TreeGrafter"/>
</dbReference>
<reference evidence="7 8" key="1">
    <citation type="submission" date="2019-03" db="EMBL/GenBank/DDBJ databases">
        <title>Complete Genome Sequence of Paraburkholderia dipogonis ICMP 19430T, a Nitrogen-fixing Symbiont of the South African Invasive Legume Dipogon lignosus in New Zealand.</title>
        <authorList>
            <person name="De Meyer S.E."/>
        </authorList>
    </citation>
    <scope>NUCLEOTIDE SEQUENCE [LARGE SCALE GENOMIC DNA]</scope>
    <source>
        <strain evidence="7 8">ICMP 19430</strain>
    </source>
</reference>
<evidence type="ECO:0000259" key="5">
    <source>
        <dbReference type="Pfam" id="PF02775"/>
    </source>
</evidence>
<keyword evidence="2 3" id="KW-0786">Thiamine pyrophosphate</keyword>
<dbReference type="Gene3D" id="3.40.50.970">
    <property type="match status" value="2"/>
</dbReference>
<dbReference type="AlphaFoldDB" id="A0A4Y8MQY9"/>
<dbReference type="RefSeq" id="WP_134460886.1">
    <property type="nucleotide sequence ID" value="NZ_JBHMFL010000058.1"/>
</dbReference>
<dbReference type="GO" id="GO:0050660">
    <property type="term" value="F:flavin adenine dinucleotide binding"/>
    <property type="evidence" value="ECO:0007669"/>
    <property type="project" value="TreeGrafter"/>
</dbReference>
<dbReference type="GO" id="GO:0000287">
    <property type="term" value="F:magnesium ion binding"/>
    <property type="evidence" value="ECO:0007669"/>
    <property type="project" value="InterPro"/>
</dbReference>
<dbReference type="CDD" id="cd07035">
    <property type="entry name" value="TPP_PYR_POX_like"/>
    <property type="match status" value="1"/>
</dbReference>
<organism evidence="7 8">
    <name type="scientific">Paraburkholderia dipogonis</name>
    <dbReference type="NCBI Taxonomy" id="1211383"/>
    <lineage>
        <taxon>Bacteria</taxon>
        <taxon>Pseudomonadati</taxon>
        <taxon>Pseudomonadota</taxon>
        <taxon>Betaproteobacteria</taxon>
        <taxon>Burkholderiales</taxon>
        <taxon>Burkholderiaceae</taxon>
        <taxon>Paraburkholderia</taxon>
    </lineage>
</organism>
<feature type="domain" description="Thiamine pyrophosphate enzyme TPP-binding" evidence="5">
    <location>
        <begin position="375"/>
        <end position="526"/>
    </location>
</feature>
<dbReference type="InterPro" id="IPR029035">
    <property type="entry name" value="DHS-like_NAD/FAD-binding_dom"/>
</dbReference>
<comment type="similarity">
    <text evidence="1 3">Belongs to the TPP enzyme family.</text>
</comment>
<feature type="domain" description="Thiamine pyrophosphate enzyme central" evidence="4">
    <location>
        <begin position="169"/>
        <end position="304"/>
    </location>
</feature>
<dbReference type="Pfam" id="PF02775">
    <property type="entry name" value="TPP_enzyme_C"/>
    <property type="match status" value="1"/>
</dbReference>
<evidence type="ECO:0000256" key="3">
    <source>
        <dbReference type="RuleBase" id="RU362132"/>
    </source>
</evidence>
<accession>A0A4Y8MQY9</accession>
<evidence type="ECO:0000259" key="4">
    <source>
        <dbReference type="Pfam" id="PF00205"/>
    </source>
</evidence>
<protein>
    <submittedName>
        <fullName evidence="7">Thiamine pyrophosphate-binding protein</fullName>
    </submittedName>
</protein>
<dbReference type="PANTHER" id="PTHR18968:SF14">
    <property type="entry name" value="GLYOXYLATE CARBOLIGASE"/>
    <property type="match status" value="1"/>
</dbReference>
<dbReference type="GO" id="GO:0009099">
    <property type="term" value="P:L-valine biosynthetic process"/>
    <property type="evidence" value="ECO:0007669"/>
    <property type="project" value="TreeGrafter"/>
</dbReference>
<dbReference type="InterPro" id="IPR045229">
    <property type="entry name" value="TPP_enz"/>
</dbReference>
<comment type="caution">
    <text evidence="7">The sequence shown here is derived from an EMBL/GenBank/DDBJ whole genome shotgun (WGS) entry which is preliminary data.</text>
</comment>
<dbReference type="GO" id="GO:0009097">
    <property type="term" value="P:isoleucine biosynthetic process"/>
    <property type="evidence" value="ECO:0007669"/>
    <property type="project" value="TreeGrafter"/>
</dbReference>
<gene>
    <name evidence="7" type="ORF">E2553_23700</name>
</gene>
<evidence type="ECO:0000313" key="7">
    <source>
        <dbReference type="EMBL" id="TFE39808.1"/>
    </source>
</evidence>
<feature type="domain" description="Thiamine pyrophosphate enzyme N-terminal TPP-binding" evidence="6">
    <location>
        <begin position="4"/>
        <end position="73"/>
    </location>
</feature>
<dbReference type="GO" id="GO:0030976">
    <property type="term" value="F:thiamine pyrophosphate binding"/>
    <property type="evidence" value="ECO:0007669"/>
    <property type="project" value="InterPro"/>
</dbReference>
<evidence type="ECO:0000313" key="8">
    <source>
        <dbReference type="Proteomes" id="UP000297385"/>
    </source>
</evidence>
<proteinExistence type="inferred from homology"/>
<dbReference type="PANTHER" id="PTHR18968">
    <property type="entry name" value="THIAMINE PYROPHOSPHATE ENZYMES"/>
    <property type="match status" value="1"/>
</dbReference>
<dbReference type="EMBL" id="SNVI01000002">
    <property type="protein sequence ID" value="TFE39808.1"/>
    <property type="molecule type" value="Genomic_DNA"/>
</dbReference>
<evidence type="ECO:0000259" key="6">
    <source>
        <dbReference type="Pfam" id="PF02776"/>
    </source>
</evidence>
<name>A0A4Y8MQY9_9BURK</name>
<dbReference type="GeneID" id="97304976"/>
<evidence type="ECO:0000256" key="1">
    <source>
        <dbReference type="ARBA" id="ARBA00007812"/>
    </source>
</evidence>
<dbReference type="SUPFAM" id="SSF52518">
    <property type="entry name" value="Thiamin diphosphate-binding fold (THDP-binding)"/>
    <property type="match status" value="2"/>
</dbReference>
<dbReference type="Pfam" id="PF02776">
    <property type="entry name" value="TPP_enzyme_N"/>
    <property type="match status" value="1"/>
</dbReference>
<sequence length="561" mass="59661">MKLTGAQVIAQAMKNYGVQYVAGVPGRDCLPLLDAFLDGGREIPFIQVMQSRSAVHLADGFHRACGCPMALIGGASGNDMPMPTDTNVMEAHSSAALLIAGRTAADAAQRAAQLPDVLQSAFSVLLASQPKPVQIQVPLDVQCELFDIDMNALHAQQATEPPTADHRLIEKAVALLLSSMRPAIFVGIETQAAEAKDALLKLATRLGAPVVTSASTKGIVPEDHSVSGLSAGRFGTGAGNSILARADMILVLGCKEADWAGVPDVPHAAGSSDKRTLIRVSLEPPQHDQTWQLDIHADVSGALRDMSVAISPQRSRRALSRHESWLATVEELKTRWLQLVAVRSDVLKTPFSAQRPISVLRQVMERDGVVVAGPGTALMAVQQVFRAYQPRTQLTCANSPVVGWAVSAAIGAKLAVPAKDVVCVVGDGDFLQSLPEMAVCVMHGLPLVFVVLNNCGHMSTRFLQQKLLGRHVGSEFNMPNGKPYSPDFSDIARSFGLESWRVEHESQLERALRGALSSGGPALVEILTAREDYASLAGLCGSPGHSGEKSSMRRPEGSAVE</sequence>
<dbReference type="Gene3D" id="3.40.50.1220">
    <property type="entry name" value="TPP-binding domain"/>
    <property type="match status" value="1"/>
</dbReference>
<dbReference type="InterPro" id="IPR012000">
    <property type="entry name" value="Thiamin_PyroP_enz_cen_dom"/>
</dbReference>
<dbReference type="InterPro" id="IPR029061">
    <property type="entry name" value="THDP-binding"/>
</dbReference>
<dbReference type="GO" id="GO:0003984">
    <property type="term" value="F:acetolactate synthase activity"/>
    <property type="evidence" value="ECO:0007669"/>
    <property type="project" value="TreeGrafter"/>
</dbReference>
<dbReference type="InterPro" id="IPR011766">
    <property type="entry name" value="TPP_enzyme_TPP-bd"/>
</dbReference>